<dbReference type="Proteomes" id="UP000030008">
    <property type="component" value="Unassembled WGS sequence"/>
</dbReference>
<organism evidence="2 3">
    <name type="scientific">Clostridium innocuum</name>
    <dbReference type="NCBI Taxonomy" id="1522"/>
    <lineage>
        <taxon>Bacteria</taxon>
        <taxon>Bacillati</taxon>
        <taxon>Bacillota</taxon>
        <taxon>Clostridia</taxon>
        <taxon>Eubacteriales</taxon>
        <taxon>Clostridiaceae</taxon>
        <taxon>Clostridium</taxon>
    </lineage>
</organism>
<sequence>MKQEIFEQLKRELCACRLCEGKFDHEPRAIFQGAQDANIMQISQAPSVHVHNSGLPFHDASGKKLRREWYQIDDAQFYDEHNFYIASMGHCYPGKGKQGDKKPPRICARTWLMRELDAVDNQLYIIIGAMAARELFPERSFEELVFHDQQLRGKPALVLPHPSPLNVRWMKEHPQFEADRLLHIRRLIHRALQL</sequence>
<accession>A0A099I2F3</accession>
<dbReference type="InterPro" id="IPR036895">
    <property type="entry name" value="Uracil-DNA_glycosylase-like_sf"/>
</dbReference>
<dbReference type="CDD" id="cd10033">
    <property type="entry name" value="UDG_like"/>
    <property type="match status" value="1"/>
</dbReference>
<name>A0A099I2F3_CLOIN</name>
<evidence type="ECO:0000313" key="3">
    <source>
        <dbReference type="Proteomes" id="UP000030008"/>
    </source>
</evidence>
<evidence type="ECO:0000313" key="2">
    <source>
        <dbReference type="EMBL" id="KGJ52149.1"/>
    </source>
</evidence>
<comment type="caution">
    <text evidence="2">The sequence shown here is derived from an EMBL/GenBank/DDBJ whole genome shotgun (WGS) entry which is preliminary data.</text>
</comment>
<dbReference type="InterPro" id="IPR005122">
    <property type="entry name" value="Uracil-DNA_glycosylase-like"/>
</dbReference>
<dbReference type="SUPFAM" id="SSF52141">
    <property type="entry name" value="Uracil-DNA glycosylase-like"/>
    <property type="match status" value="1"/>
</dbReference>
<dbReference type="AlphaFoldDB" id="A0A099I2F3"/>
<proteinExistence type="predicted"/>
<dbReference type="EMBL" id="JQIF01000078">
    <property type="protein sequence ID" value="KGJ52149.1"/>
    <property type="molecule type" value="Genomic_DNA"/>
</dbReference>
<dbReference type="RefSeq" id="WP_044906608.1">
    <property type="nucleotide sequence ID" value="NZ_JQIF01000078.1"/>
</dbReference>
<gene>
    <name evidence="2" type="ORF">CIAN88_15955</name>
</gene>
<dbReference type="PANTHER" id="PTHR42160:SF1">
    <property type="entry name" value="URACIL-DNA GLYCOSYLASE SUPERFAMILY PROTEIN"/>
    <property type="match status" value="1"/>
</dbReference>
<dbReference type="Pfam" id="PF03167">
    <property type="entry name" value="UDG"/>
    <property type="match status" value="1"/>
</dbReference>
<dbReference type="SMART" id="SM00986">
    <property type="entry name" value="UDG"/>
    <property type="match status" value="1"/>
</dbReference>
<reference evidence="2 3" key="1">
    <citation type="submission" date="2014-08" db="EMBL/GenBank/DDBJ databases">
        <title>Clostridium innocuum, an unnegligible vancomycin-resistant pathogen causing extra-intestinal infections.</title>
        <authorList>
            <person name="Feng Y."/>
            <person name="Chiu C.-H."/>
        </authorList>
    </citation>
    <scope>NUCLEOTIDE SEQUENCE [LARGE SCALE GENOMIC DNA]</scope>
    <source>
        <strain evidence="2 3">AN88</strain>
    </source>
</reference>
<dbReference type="PANTHER" id="PTHR42160">
    <property type="entry name" value="URACIL-DNA GLYCOSYLASE SUPERFAMILY PROTEIN"/>
    <property type="match status" value="1"/>
</dbReference>
<evidence type="ECO:0000259" key="1">
    <source>
        <dbReference type="SMART" id="SM00986"/>
    </source>
</evidence>
<dbReference type="InterPro" id="IPR047124">
    <property type="entry name" value="HI_0220.2"/>
</dbReference>
<dbReference type="Gene3D" id="3.40.470.10">
    <property type="entry name" value="Uracil-DNA glycosylase-like domain"/>
    <property type="match status" value="1"/>
</dbReference>
<feature type="domain" description="Uracil-DNA glycosylase-like" evidence="1">
    <location>
        <begin position="30"/>
        <end position="185"/>
    </location>
</feature>
<protein>
    <submittedName>
        <fullName evidence="2">Uracil-DNA glycosylase</fullName>
    </submittedName>
</protein>
<dbReference type="SMART" id="SM00987">
    <property type="entry name" value="UreE_C"/>
    <property type="match status" value="1"/>
</dbReference>